<evidence type="ECO:0000313" key="1">
    <source>
        <dbReference type="EMBL" id="OGG84581.1"/>
    </source>
</evidence>
<comment type="caution">
    <text evidence="1">The sequence shown here is derived from an EMBL/GenBank/DDBJ whole genome shotgun (WGS) entry which is preliminary data.</text>
</comment>
<proteinExistence type="predicted"/>
<dbReference type="EMBL" id="MFMM01000001">
    <property type="protein sequence ID" value="OGG84581.1"/>
    <property type="molecule type" value="Genomic_DNA"/>
</dbReference>
<sequence>MFKRRGEIVAVKDLFEKYRKTLQAPQKTVELEAIRVIGELTNITLKENQISYTVSTRVLAINAPSVIKQELKFKHPELLSELKKRLGAKSSPQTVL</sequence>
<dbReference type="AlphaFoldDB" id="A0A1F6FFF1"/>
<organism evidence="1 2">
    <name type="scientific">Candidatus Kaiserbacteria bacterium RIFCSPLOWO2_12_FULL_45_26</name>
    <dbReference type="NCBI Taxonomy" id="1798525"/>
    <lineage>
        <taxon>Bacteria</taxon>
        <taxon>Candidatus Kaiseribacteriota</taxon>
    </lineage>
</organism>
<name>A0A1F6FFF1_9BACT</name>
<gene>
    <name evidence="1" type="ORF">A3G90_00635</name>
</gene>
<dbReference type="Proteomes" id="UP000177325">
    <property type="component" value="Unassembled WGS sequence"/>
</dbReference>
<accession>A0A1F6FFF1</accession>
<reference evidence="1 2" key="1">
    <citation type="journal article" date="2016" name="Nat. Commun.">
        <title>Thousands of microbial genomes shed light on interconnected biogeochemical processes in an aquifer system.</title>
        <authorList>
            <person name="Anantharaman K."/>
            <person name="Brown C.T."/>
            <person name="Hug L.A."/>
            <person name="Sharon I."/>
            <person name="Castelle C.J."/>
            <person name="Probst A.J."/>
            <person name="Thomas B.C."/>
            <person name="Singh A."/>
            <person name="Wilkins M.J."/>
            <person name="Karaoz U."/>
            <person name="Brodie E.L."/>
            <person name="Williams K.H."/>
            <person name="Hubbard S.S."/>
            <person name="Banfield J.F."/>
        </authorList>
    </citation>
    <scope>NUCLEOTIDE SEQUENCE [LARGE SCALE GENOMIC DNA]</scope>
</reference>
<evidence type="ECO:0000313" key="2">
    <source>
        <dbReference type="Proteomes" id="UP000177325"/>
    </source>
</evidence>
<protein>
    <submittedName>
        <fullName evidence="1">Uncharacterized protein</fullName>
    </submittedName>
</protein>